<dbReference type="GO" id="GO:0015093">
    <property type="term" value="F:ferrous iron transmembrane transporter activity"/>
    <property type="evidence" value="ECO:0007669"/>
    <property type="project" value="UniProtKB-UniRule"/>
</dbReference>
<dbReference type="InterPro" id="IPR050860">
    <property type="entry name" value="FeoB_GTPase"/>
</dbReference>
<evidence type="ECO:0000256" key="15">
    <source>
        <dbReference type="RuleBase" id="RU362098"/>
    </source>
</evidence>
<feature type="transmembrane region" description="Helical" evidence="15">
    <location>
        <begin position="690"/>
        <end position="710"/>
    </location>
</feature>
<comment type="subcellular location">
    <subcellularLocation>
        <location evidence="15">Cell inner membrane</location>
        <topology evidence="15">Multi-pass membrane protein</topology>
    </subcellularLocation>
    <subcellularLocation>
        <location evidence="1">Cell membrane</location>
        <topology evidence="1">Multi-pass membrane protein</topology>
    </subcellularLocation>
</comment>
<feature type="binding site" evidence="13">
    <location>
        <begin position="15"/>
        <end position="22"/>
    </location>
    <ligand>
        <name>GTP</name>
        <dbReference type="ChEBI" id="CHEBI:37565"/>
        <label>1</label>
    </ligand>
</feature>
<protein>
    <recommendedName>
        <fullName evidence="12 15">Ferrous iron transport protein B</fullName>
    </recommendedName>
</protein>
<dbReference type="Pfam" id="PF02421">
    <property type="entry name" value="FeoB_N"/>
    <property type="match status" value="1"/>
</dbReference>
<evidence type="ECO:0000256" key="13">
    <source>
        <dbReference type="PIRSR" id="PIRSR603373-1"/>
    </source>
</evidence>
<dbReference type="SUPFAM" id="SSF52540">
    <property type="entry name" value="P-loop containing nucleoside triphosphate hydrolases"/>
    <property type="match status" value="1"/>
</dbReference>
<keyword evidence="11 15" id="KW-0472">Membrane</keyword>
<evidence type="ECO:0000256" key="4">
    <source>
        <dbReference type="ARBA" id="ARBA00022496"/>
    </source>
</evidence>
<dbReference type="InterPro" id="IPR027417">
    <property type="entry name" value="P-loop_NTPase"/>
</dbReference>
<accession>A0A7K1TYK6</accession>
<dbReference type="InterPro" id="IPR030389">
    <property type="entry name" value="G_FEOB_dom"/>
</dbReference>
<dbReference type="AlphaFoldDB" id="A0A7K1TYK6"/>
<dbReference type="Pfam" id="PF07664">
    <property type="entry name" value="FeoB_C"/>
    <property type="match status" value="1"/>
</dbReference>
<feature type="binding site" evidence="14">
    <location>
        <position position="29"/>
    </location>
    <ligand>
        <name>Mg(2+)</name>
        <dbReference type="ChEBI" id="CHEBI:18420"/>
        <label>2</label>
    </ligand>
</feature>
<feature type="binding site" evidence="14">
    <location>
        <position position="27"/>
    </location>
    <ligand>
        <name>Mg(2+)</name>
        <dbReference type="ChEBI" id="CHEBI:18420"/>
        <label>2</label>
    </ligand>
</feature>
<comment type="caution">
    <text evidence="15">Lacks conserved residue(s) required for the propagation of feature annotation.</text>
</comment>
<comment type="similarity">
    <text evidence="15">Belongs to the TRAFAC class TrmE-Era-EngA-EngB-Septin-like GTPase superfamily. FeoB GTPase (TC 9.A.8) family.</text>
</comment>
<evidence type="ECO:0000256" key="9">
    <source>
        <dbReference type="ARBA" id="ARBA00023065"/>
    </source>
</evidence>
<sequence length="711" mass="79133">MQASKNARINIALVGNPNSGKSSLFNALTGLNQKVSNFPGVTVDKKTGAATISPNLQANIIDLPGTYSLYPKSADEYVTYDVLINPTGEDQPDMILIIADASNLKRNLLFCSQIMDLKIPVIIGLTMMDIARKKGVEIDEAGLERELGVPVVAINPRRNKGMADLKKMIELVAREKQSAAPRDFIDNRSYAPEVISGIRELVPLKSDYAALHIAVNPHELNFLDARQKQSVVDLIQQHRFNKTKVQAEEIMQRYARIKHIMKVSVVEADPLEKQLQTEKLDDILLHRFWGYVILLGIMFIMFQSIFWLASFPMDWIEAGFGALSGWLTNVLPANQLTDILVNGVVAGLGGIAVFVPQIMILFGFITILEDTGYMARISFLTDRLMRQVGLNGKSVMPLISGVACAVPAIMATRNIENRKERLITILITPLMSCSARLPIYTVMIALVIPDKPMLGFLNLQGLVMMGLYLLGFFMALLIAALLKLFIAIKEKSYFIMELPVYRAPRWTNVATTMVQKARIFITDAGKVIMVISIILWFLASYGPGKRMQQVEAKYEQMKTAQPDRAEQLDLQLQSEKLSNSYAGILGHAIEPAIRPLGFDWKIGIALITSFAAREVFVGTMATLYSVGETPEDNDATLREKMTSATWKDGRPVYTLASGLSLMLFYAFAMQCMSTLAIVKRETKSWKFPGIQFVYMTALAYISALIAYQLLS</sequence>
<dbReference type="RefSeq" id="WP_157304583.1">
    <property type="nucleotide sequence ID" value="NZ_WRXN01000001.1"/>
</dbReference>
<dbReference type="PANTHER" id="PTHR43185">
    <property type="entry name" value="FERROUS IRON TRANSPORT PROTEIN B"/>
    <property type="match status" value="1"/>
</dbReference>
<dbReference type="Pfam" id="PF07670">
    <property type="entry name" value="Gate"/>
    <property type="match status" value="2"/>
</dbReference>
<dbReference type="InterPro" id="IPR011640">
    <property type="entry name" value="Fe2_transport_prot_B_C"/>
</dbReference>
<keyword evidence="5 15" id="KW-0812">Transmembrane</keyword>
<feature type="transmembrane region" description="Helical" evidence="15">
    <location>
        <begin position="652"/>
        <end position="678"/>
    </location>
</feature>
<keyword evidence="14" id="KW-0479">Metal-binding</keyword>
<evidence type="ECO:0000256" key="10">
    <source>
        <dbReference type="ARBA" id="ARBA00023134"/>
    </source>
</evidence>
<proteinExistence type="inferred from homology"/>
<evidence type="ECO:0000313" key="17">
    <source>
        <dbReference type="EMBL" id="MVT07172.1"/>
    </source>
</evidence>
<gene>
    <name evidence="17" type="primary">feoB</name>
    <name evidence="17" type="ORF">GO493_02785</name>
</gene>
<evidence type="ECO:0000256" key="3">
    <source>
        <dbReference type="ARBA" id="ARBA00022475"/>
    </source>
</evidence>
<feature type="transmembrane region" description="Helical" evidence="15">
    <location>
        <begin position="339"/>
        <end position="368"/>
    </location>
</feature>
<keyword evidence="3" id="KW-1003">Cell membrane</keyword>
<dbReference type="EMBL" id="WRXN01000001">
    <property type="protein sequence ID" value="MVT07172.1"/>
    <property type="molecule type" value="Genomic_DNA"/>
</dbReference>
<evidence type="ECO:0000256" key="6">
    <source>
        <dbReference type="ARBA" id="ARBA00022741"/>
    </source>
</evidence>
<name>A0A7K1TYK6_9BACT</name>
<feature type="binding site" evidence="13">
    <location>
        <begin position="40"/>
        <end position="44"/>
    </location>
    <ligand>
        <name>GTP</name>
        <dbReference type="ChEBI" id="CHEBI:37565"/>
        <label>1</label>
    </ligand>
</feature>
<feature type="domain" description="FeoB-type G" evidence="16">
    <location>
        <begin position="8"/>
        <end position="175"/>
    </location>
</feature>
<feature type="transmembrane region" description="Helical" evidence="15">
    <location>
        <begin position="519"/>
        <end position="539"/>
    </location>
</feature>
<dbReference type="PROSITE" id="PS51711">
    <property type="entry name" value="G_FEOB"/>
    <property type="match status" value="1"/>
</dbReference>
<dbReference type="InterPro" id="IPR011642">
    <property type="entry name" value="Gate_dom"/>
</dbReference>
<feature type="transmembrane region" description="Helical" evidence="15">
    <location>
        <begin position="288"/>
        <end position="309"/>
    </location>
</feature>
<keyword evidence="18" id="KW-1185">Reference proteome</keyword>
<evidence type="ECO:0000256" key="12">
    <source>
        <dbReference type="NCBIfam" id="TIGR00437"/>
    </source>
</evidence>
<evidence type="ECO:0000256" key="1">
    <source>
        <dbReference type="ARBA" id="ARBA00004651"/>
    </source>
</evidence>
<feature type="transmembrane region" description="Helical" evidence="15">
    <location>
        <begin position="468"/>
        <end position="488"/>
    </location>
</feature>
<organism evidence="17 18">
    <name type="scientific">Chitinophaga tropicalis</name>
    <dbReference type="NCBI Taxonomy" id="2683588"/>
    <lineage>
        <taxon>Bacteria</taxon>
        <taxon>Pseudomonadati</taxon>
        <taxon>Bacteroidota</taxon>
        <taxon>Chitinophagia</taxon>
        <taxon>Chitinophagales</taxon>
        <taxon>Chitinophagaceae</taxon>
        <taxon>Chitinophaga</taxon>
    </lineage>
</organism>
<keyword evidence="4 15" id="KW-0410">Iron transport</keyword>
<keyword evidence="2 15" id="KW-0813">Transport</keyword>
<evidence type="ECO:0000256" key="8">
    <source>
        <dbReference type="ARBA" id="ARBA00023004"/>
    </source>
</evidence>
<reference evidence="17 18" key="1">
    <citation type="submission" date="2019-12" db="EMBL/GenBank/DDBJ databases">
        <title>Chitinophaga sp. strain ysch24 (GDMCC 1.1355), whole genome shotgun sequence.</title>
        <authorList>
            <person name="Zhang X."/>
        </authorList>
    </citation>
    <scope>NUCLEOTIDE SEQUENCE [LARGE SCALE GENOMIC DNA]</scope>
    <source>
        <strain evidence="18">ysch24</strain>
    </source>
</reference>
<dbReference type="GO" id="GO:0005886">
    <property type="term" value="C:plasma membrane"/>
    <property type="evidence" value="ECO:0007669"/>
    <property type="project" value="UniProtKB-SubCell"/>
</dbReference>
<evidence type="ECO:0000256" key="14">
    <source>
        <dbReference type="PIRSR" id="PIRSR603373-2"/>
    </source>
</evidence>
<dbReference type="NCBIfam" id="TIGR00437">
    <property type="entry name" value="feoB"/>
    <property type="match status" value="1"/>
</dbReference>
<evidence type="ECO:0000313" key="18">
    <source>
        <dbReference type="Proteomes" id="UP000461730"/>
    </source>
</evidence>
<dbReference type="InterPro" id="IPR003373">
    <property type="entry name" value="Fe2_transport_prot-B"/>
</dbReference>
<feature type="binding site" evidence="13">
    <location>
        <begin position="62"/>
        <end position="65"/>
    </location>
    <ligand>
        <name>GTP</name>
        <dbReference type="ChEBI" id="CHEBI:37565"/>
        <label>1</label>
    </ligand>
</feature>
<keyword evidence="9" id="KW-0406">Ion transport</keyword>
<keyword evidence="6 13" id="KW-0547">Nucleotide-binding</keyword>
<keyword evidence="7 15" id="KW-1133">Transmembrane helix</keyword>
<dbReference type="PANTHER" id="PTHR43185:SF1">
    <property type="entry name" value="FE(2+) TRANSPORTER FEOB"/>
    <property type="match status" value="1"/>
</dbReference>
<evidence type="ECO:0000256" key="11">
    <source>
        <dbReference type="ARBA" id="ARBA00023136"/>
    </source>
</evidence>
<evidence type="ECO:0000256" key="5">
    <source>
        <dbReference type="ARBA" id="ARBA00022692"/>
    </source>
</evidence>
<comment type="function">
    <text evidence="15">Probable transporter of a GTP-driven Fe(2+) uptake system.</text>
</comment>
<evidence type="ECO:0000256" key="7">
    <source>
        <dbReference type="ARBA" id="ARBA00022989"/>
    </source>
</evidence>
<comment type="caution">
    <text evidence="17">The sequence shown here is derived from an EMBL/GenBank/DDBJ whole genome shotgun (WGS) entry which is preliminary data.</text>
</comment>
<dbReference type="InterPro" id="IPR006073">
    <property type="entry name" value="GTP-bd"/>
</dbReference>
<evidence type="ECO:0000259" key="16">
    <source>
        <dbReference type="PROSITE" id="PS51711"/>
    </source>
</evidence>
<dbReference type="GO" id="GO:0046872">
    <property type="term" value="F:metal ion binding"/>
    <property type="evidence" value="ECO:0007669"/>
    <property type="project" value="UniProtKB-KW"/>
</dbReference>
<dbReference type="Proteomes" id="UP000461730">
    <property type="component" value="Unassembled WGS sequence"/>
</dbReference>
<dbReference type="GO" id="GO:0005525">
    <property type="term" value="F:GTP binding"/>
    <property type="evidence" value="ECO:0007669"/>
    <property type="project" value="UniProtKB-KW"/>
</dbReference>
<feature type="binding site" evidence="14">
    <location>
        <position position="30"/>
    </location>
    <ligand>
        <name>Mg(2+)</name>
        <dbReference type="ChEBI" id="CHEBI:18420"/>
        <label>2</label>
    </ligand>
</feature>
<keyword evidence="10 13" id="KW-0342">GTP-binding</keyword>
<keyword evidence="14" id="KW-0460">Magnesium</keyword>
<feature type="transmembrane region" description="Helical" evidence="15">
    <location>
        <begin position="422"/>
        <end position="448"/>
    </location>
</feature>
<evidence type="ECO:0000256" key="2">
    <source>
        <dbReference type="ARBA" id="ARBA00022448"/>
    </source>
</evidence>
<dbReference type="PRINTS" id="PR00326">
    <property type="entry name" value="GTP1OBG"/>
</dbReference>
<dbReference type="CDD" id="cd01879">
    <property type="entry name" value="FeoB"/>
    <property type="match status" value="1"/>
</dbReference>
<dbReference type="Gene3D" id="3.40.50.300">
    <property type="entry name" value="P-loop containing nucleotide triphosphate hydrolases"/>
    <property type="match status" value="1"/>
</dbReference>
<feature type="binding site" evidence="14">
    <location>
        <position position="26"/>
    </location>
    <ligand>
        <name>Mg(2+)</name>
        <dbReference type="ChEBI" id="CHEBI:18420"/>
        <label>2</label>
    </ligand>
</feature>
<keyword evidence="8 15" id="KW-0408">Iron</keyword>